<dbReference type="GO" id="GO:0003677">
    <property type="term" value="F:DNA binding"/>
    <property type="evidence" value="ECO:0007669"/>
    <property type="project" value="InterPro"/>
</dbReference>
<evidence type="ECO:0000259" key="1">
    <source>
        <dbReference type="Pfam" id="PF08769"/>
    </source>
</evidence>
<dbReference type="GO" id="GO:0005737">
    <property type="term" value="C:cytoplasm"/>
    <property type="evidence" value="ECO:0007669"/>
    <property type="project" value="InterPro"/>
</dbReference>
<dbReference type="OrthoDB" id="1971735at2"/>
<dbReference type="GO" id="GO:0042173">
    <property type="term" value="P:regulation of sporulation resulting in formation of a cellular spore"/>
    <property type="evidence" value="ECO:0007669"/>
    <property type="project" value="InterPro"/>
</dbReference>
<dbReference type="Proteomes" id="UP000290106">
    <property type="component" value="Unassembled WGS sequence"/>
</dbReference>
<dbReference type="SUPFAM" id="SSF46894">
    <property type="entry name" value="C-terminal effector domain of the bipartite response regulators"/>
    <property type="match status" value="1"/>
</dbReference>
<name>A0A4Q1RG01_9FIRM</name>
<sequence>MVNTKIIADLPMELGIKRTYKGYFFLIAALELAITDQKNLLYMSKSIFPVIASRYDTTYSCIERNIRTAINAYWNSPDHREKLLAMSPYPLQKAPSVTAFIDILYWHLKNQEGGSLY</sequence>
<comment type="caution">
    <text evidence="2">The sequence shown here is derived from an EMBL/GenBank/DDBJ whole genome shotgun (WGS) entry which is preliminary data.</text>
</comment>
<evidence type="ECO:0000313" key="2">
    <source>
        <dbReference type="EMBL" id="RXS74488.1"/>
    </source>
</evidence>
<keyword evidence="3" id="KW-1185">Reference proteome</keyword>
<dbReference type="InterPro" id="IPR036388">
    <property type="entry name" value="WH-like_DNA-bd_sf"/>
</dbReference>
<proteinExistence type="predicted"/>
<dbReference type="GO" id="GO:0003700">
    <property type="term" value="F:DNA-binding transcription factor activity"/>
    <property type="evidence" value="ECO:0007669"/>
    <property type="project" value="InterPro"/>
</dbReference>
<feature type="domain" description="Sporulation initiation factor Spo0A C-terminal" evidence="1">
    <location>
        <begin position="8"/>
        <end position="105"/>
    </location>
</feature>
<gene>
    <name evidence="2" type="ORF">ETP43_04210</name>
</gene>
<dbReference type="RefSeq" id="WP_129257129.1">
    <property type="nucleotide sequence ID" value="NZ_SDKC01000001.1"/>
</dbReference>
<accession>A0A4Q1RG01</accession>
<dbReference type="Gene3D" id="1.10.10.10">
    <property type="entry name" value="Winged helix-like DNA-binding domain superfamily/Winged helix DNA-binding domain"/>
    <property type="match status" value="1"/>
</dbReference>
<evidence type="ECO:0000313" key="3">
    <source>
        <dbReference type="Proteomes" id="UP000290106"/>
    </source>
</evidence>
<dbReference type="GO" id="GO:0005509">
    <property type="term" value="F:calcium ion binding"/>
    <property type="evidence" value="ECO:0007669"/>
    <property type="project" value="InterPro"/>
</dbReference>
<reference evidence="2 3" key="1">
    <citation type="submission" date="2019-01" db="EMBL/GenBank/DDBJ databases">
        <title>Blautia sp. nov. KGMB01111 isolated human feces.</title>
        <authorList>
            <person name="Park J.-E."/>
            <person name="Kim J.-S."/>
            <person name="Park S.-H."/>
        </authorList>
    </citation>
    <scope>NUCLEOTIDE SEQUENCE [LARGE SCALE GENOMIC DNA]</scope>
    <source>
        <strain evidence="2 3">KGMB01111</strain>
    </source>
</reference>
<dbReference type="EMBL" id="SDKC01000001">
    <property type="protein sequence ID" value="RXS74488.1"/>
    <property type="molecule type" value="Genomic_DNA"/>
</dbReference>
<dbReference type="Pfam" id="PF08769">
    <property type="entry name" value="Spo0A_C"/>
    <property type="match status" value="1"/>
</dbReference>
<dbReference type="InterPro" id="IPR016032">
    <property type="entry name" value="Sig_transdc_resp-reg_C-effctor"/>
</dbReference>
<dbReference type="AlphaFoldDB" id="A0A4Q1RG01"/>
<organism evidence="2 3">
    <name type="scientific">Blautia faecicola</name>
    <dbReference type="NCBI Taxonomy" id="2509240"/>
    <lineage>
        <taxon>Bacteria</taxon>
        <taxon>Bacillati</taxon>
        <taxon>Bacillota</taxon>
        <taxon>Clostridia</taxon>
        <taxon>Lachnospirales</taxon>
        <taxon>Lachnospiraceae</taxon>
        <taxon>Blautia</taxon>
    </lineage>
</organism>
<protein>
    <recommendedName>
        <fullName evidence="1">Sporulation initiation factor Spo0A C-terminal domain-containing protein</fullName>
    </recommendedName>
</protein>
<dbReference type="InterPro" id="IPR014879">
    <property type="entry name" value="Spo0A_C"/>
</dbReference>